<accession>A0A975WAS0</accession>
<name>A0A975WAS0_9RHOB</name>
<reference evidence="2 3" key="1">
    <citation type="submission" date="2016-10" db="EMBL/GenBank/DDBJ databases">
        <authorList>
            <person name="Varghese N."/>
            <person name="Submissions S."/>
        </authorList>
    </citation>
    <scope>NUCLEOTIDE SEQUENCE [LARGE SCALE GENOMIC DNA]</scope>
    <source>
        <strain evidence="2 3">FF3</strain>
    </source>
</reference>
<dbReference type="InterPro" id="IPR001763">
    <property type="entry name" value="Rhodanese-like_dom"/>
</dbReference>
<dbReference type="RefSeq" id="WP_048529324.1">
    <property type="nucleotide sequence ID" value="NZ_CATLQZ010000006.1"/>
</dbReference>
<dbReference type="Gene3D" id="3.40.250.10">
    <property type="entry name" value="Rhodanese-like domain"/>
    <property type="match status" value="1"/>
</dbReference>
<dbReference type="PROSITE" id="PS50206">
    <property type="entry name" value="RHODANESE_3"/>
    <property type="match status" value="1"/>
</dbReference>
<dbReference type="GeneID" id="80818745"/>
<proteinExistence type="predicted"/>
<dbReference type="PANTHER" id="PTHR43031">
    <property type="entry name" value="FAD-DEPENDENT OXIDOREDUCTASE"/>
    <property type="match status" value="1"/>
</dbReference>
<dbReference type="InterPro" id="IPR036873">
    <property type="entry name" value="Rhodanese-like_dom_sf"/>
</dbReference>
<sequence length="119" mass="12616">MSEIENWSPQRVFEALNAGEIVLIDVRTPAEYIMEHVEGALLMPMPFFRADALPTQDGKRIVLHCGSGKRSGKVGQDAMASGITPLAHMEGGFGAWKSAGLPHVGTDLATGAPKRMGGA</sequence>
<evidence type="ECO:0000313" key="2">
    <source>
        <dbReference type="EMBL" id="SEJ63775.1"/>
    </source>
</evidence>
<dbReference type="SMART" id="SM00450">
    <property type="entry name" value="RHOD"/>
    <property type="match status" value="1"/>
</dbReference>
<comment type="caution">
    <text evidence="2">The sequence shown here is derived from an EMBL/GenBank/DDBJ whole genome shotgun (WGS) entry which is preliminary data.</text>
</comment>
<dbReference type="Pfam" id="PF00581">
    <property type="entry name" value="Rhodanese"/>
    <property type="match status" value="1"/>
</dbReference>
<dbReference type="SUPFAM" id="SSF52821">
    <property type="entry name" value="Rhodanese/Cell cycle control phosphatase"/>
    <property type="match status" value="1"/>
</dbReference>
<protein>
    <submittedName>
        <fullName evidence="2">Rhodanese-related sulfurtransferase</fullName>
    </submittedName>
</protein>
<dbReference type="EMBL" id="FNYY01000008">
    <property type="protein sequence ID" value="SEJ63775.1"/>
    <property type="molecule type" value="Genomic_DNA"/>
</dbReference>
<dbReference type="InterPro" id="IPR050229">
    <property type="entry name" value="GlpE_sulfurtransferase"/>
</dbReference>
<keyword evidence="3" id="KW-1185">Reference proteome</keyword>
<feature type="domain" description="Rhodanese" evidence="1">
    <location>
        <begin position="17"/>
        <end position="105"/>
    </location>
</feature>
<dbReference type="PANTHER" id="PTHR43031:SF1">
    <property type="entry name" value="PYRIDINE NUCLEOTIDE-DISULPHIDE OXIDOREDUCTASE"/>
    <property type="match status" value="1"/>
</dbReference>
<dbReference type="AlphaFoldDB" id="A0A975WAS0"/>
<gene>
    <name evidence="2" type="ORF">SAMN04487940_10875</name>
</gene>
<dbReference type="CDD" id="cd00158">
    <property type="entry name" value="RHOD"/>
    <property type="match status" value="1"/>
</dbReference>
<dbReference type="Proteomes" id="UP000182932">
    <property type="component" value="Unassembled WGS sequence"/>
</dbReference>
<evidence type="ECO:0000259" key="1">
    <source>
        <dbReference type="PROSITE" id="PS50206"/>
    </source>
</evidence>
<organism evidence="2 3">
    <name type="scientific">Marinovum algicola</name>
    <dbReference type="NCBI Taxonomy" id="42444"/>
    <lineage>
        <taxon>Bacteria</taxon>
        <taxon>Pseudomonadati</taxon>
        <taxon>Pseudomonadota</taxon>
        <taxon>Alphaproteobacteria</taxon>
        <taxon>Rhodobacterales</taxon>
        <taxon>Roseobacteraceae</taxon>
        <taxon>Marinovum</taxon>
    </lineage>
</organism>
<evidence type="ECO:0000313" key="3">
    <source>
        <dbReference type="Proteomes" id="UP000182932"/>
    </source>
</evidence>